<dbReference type="InterPro" id="IPR036412">
    <property type="entry name" value="HAD-like_sf"/>
</dbReference>
<dbReference type="SUPFAM" id="SSF56784">
    <property type="entry name" value="HAD-like"/>
    <property type="match status" value="1"/>
</dbReference>
<gene>
    <name evidence="4" type="primary">otsB</name>
    <name evidence="4" type="ORF">C0Q92_12990</name>
</gene>
<dbReference type="RefSeq" id="WP_018471209.1">
    <property type="nucleotide sequence ID" value="NZ_CP014485.1"/>
</dbReference>
<dbReference type="Gene3D" id="3.40.50.1000">
    <property type="entry name" value="HAD superfamily/HAD-like"/>
    <property type="match status" value="1"/>
</dbReference>
<dbReference type="InterPro" id="IPR044651">
    <property type="entry name" value="OTSB-like"/>
</dbReference>
<evidence type="ECO:0000256" key="3">
    <source>
        <dbReference type="RuleBase" id="RU361117"/>
    </source>
</evidence>
<keyword evidence="3" id="KW-0479">Metal-binding</keyword>
<dbReference type="GO" id="GO:0005992">
    <property type="term" value="P:trehalose biosynthetic process"/>
    <property type="evidence" value="ECO:0007669"/>
    <property type="project" value="UniProtKB-UniPathway"/>
</dbReference>
<keyword evidence="1 3" id="KW-0378">Hydrolase</keyword>
<dbReference type="GO" id="GO:0046872">
    <property type="term" value="F:metal ion binding"/>
    <property type="evidence" value="ECO:0007669"/>
    <property type="project" value="UniProtKB-KW"/>
</dbReference>
<dbReference type="Proteomes" id="UP000292693">
    <property type="component" value="Unassembled WGS sequence"/>
</dbReference>
<evidence type="ECO:0000313" key="5">
    <source>
        <dbReference type="Proteomes" id="UP000292693"/>
    </source>
</evidence>
<comment type="similarity">
    <text evidence="3">Belongs to the trehalose phosphatase family.</text>
</comment>
<dbReference type="AlphaFoldDB" id="A0A126Y2H7"/>
<comment type="catalytic activity">
    <reaction evidence="3">
        <text>alpha,alpha-trehalose 6-phosphate + H2O = alpha,alpha-trehalose + phosphate</text>
        <dbReference type="Rhea" id="RHEA:23420"/>
        <dbReference type="ChEBI" id="CHEBI:15377"/>
        <dbReference type="ChEBI" id="CHEBI:16551"/>
        <dbReference type="ChEBI" id="CHEBI:43474"/>
        <dbReference type="ChEBI" id="CHEBI:58429"/>
        <dbReference type="EC" id="3.1.3.12"/>
    </reaction>
</comment>
<dbReference type="Gene3D" id="3.30.70.1020">
    <property type="entry name" value="Trehalose-6-phosphate phosphatase related protein, domain 2"/>
    <property type="match status" value="1"/>
</dbReference>
<dbReference type="Pfam" id="PF02358">
    <property type="entry name" value="Trehalose_PPase"/>
    <property type="match status" value="1"/>
</dbReference>
<sequence length="285" mass="29233">MASPARPSPLPLPDTAAGREGLETLLARPAEAVVGLDFDGTLAPIVADPDRAGAHPDAVPALAALAPLVRSVAVITGRPAEKAVLLGGFADEPGLGHLTVLGHYGAQRWDAATGELHTPETPPGLAAARAELPAVLADAGDPPGIWTEDKGQAFAVHTRRAEDPEGAFAALRGPLAALTERHGLHLEPGRLVLEIRPPGVDKGVALIDYVQETDARAVLYAGDDLGDLAAYDAVDRLRGEGVPGLLVCSGDEVPELASRADLVVPGPGQVAALLAAIAETIRRAH</sequence>
<comment type="pathway">
    <text evidence="3">Glycan biosynthesis; trehalose biosynthesis.</text>
</comment>
<accession>A0A126Y2H7</accession>
<dbReference type="NCBIfam" id="TIGR00685">
    <property type="entry name" value="T6PP"/>
    <property type="match status" value="1"/>
</dbReference>
<comment type="caution">
    <text evidence="4">The sequence shown here is derived from an EMBL/GenBank/DDBJ whole genome shotgun (WGS) entry which is preliminary data.</text>
</comment>
<organism evidence="4 5">
    <name type="scientific">Streptomyces albidoflavus</name>
    <dbReference type="NCBI Taxonomy" id="1886"/>
    <lineage>
        <taxon>Bacteria</taxon>
        <taxon>Bacillati</taxon>
        <taxon>Actinomycetota</taxon>
        <taxon>Actinomycetes</taxon>
        <taxon>Kitasatosporales</taxon>
        <taxon>Streptomycetaceae</taxon>
        <taxon>Streptomyces</taxon>
        <taxon>Streptomyces albidoflavus group</taxon>
    </lineage>
</organism>
<name>A0A126Y2H7_9ACTN</name>
<evidence type="ECO:0000256" key="2">
    <source>
        <dbReference type="ARBA" id="ARBA00024179"/>
    </source>
</evidence>
<evidence type="ECO:0000256" key="1">
    <source>
        <dbReference type="ARBA" id="ARBA00022801"/>
    </source>
</evidence>
<dbReference type="GO" id="GO:0004805">
    <property type="term" value="F:trehalose-phosphatase activity"/>
    <property type="evidence" value="ECO:0007669"/>
    <property type="project" value="UniProtKB-EC"/>
</dbReference>
<dbReference type="UniPathway" id="UPA00299"/>
<dbReference type="PANTHER" id="PTHR43768:SF3">
    <property type="entry name" value="TREHALOSE 6-PHOSPHATE PHOSPHATASE"/>
    <property type="match status" value="1"/>
</dbReference>
<dbReference type="EC" id="3.1.3.12" evidence="3"/>
<comment type="function">
    <text evidence="2 3">Removes the phosphate from trehalose 6-phosphate to produce free trehalose.</text>
</comment>
<keyword evidence="3" id="KW-0460">Magnesium</keyword>
<dbReference type="EMBL" id="PKLL01000014">
    <property type="protein sequence ID" value="RZE23700.1"/>
    <property type="molecule type" value="Genomic_DNA"/>
</dbReference>
<dbReference type="InterPro" id="IPR003337">
    <property type="entry name" value="Trehalose_PPase"/>
</dbReference>
<dbReference type="PANTHER" id="PTHR43768">
    <property type="entry name" value="TREHALOSE 6-PHOSPHATE PHOSPHATASE"/>
    <property type="match status" value="1"/>
</dbReference>
<reference evidence="4 5" key="1">
    <citation type="submission" date="2017-12" db="EMBL/GenBank/DDBJ databases">
        <title>Population genomics insights into the ecological differentiation and adaptive evolution in streptomycetes.</title>
        <authorList>
            <person name="Li Y."/>
            <person name="Huang Y."/>
        </authorList>
    </citation>
    <scope>NUCLEOTIDE SEQUENCE [LARGE SCALE GENOMIC DNA]</scope>
    <source>
        <strain evidence="4 5">NBRC 100770</strain>
    </source>
</reference>
<proteinExistence type="inferred from homology"/>
<comment type="cofactor">
    <cofactor evidence="3">
        <name>Mg(2+)</name>
        <dbReference type="ChEBI" id="CHEBI:18420"/>
    </cofactor>
</comment>
<protein>
    <recommendedName>
        <fullName evidence="3">Trehalose 6-phosphate phosphatase</fullName>
        <ecNumber evidence="3">3.1.3.12</ecNumber>
    </recommendedName>
</protein>
<dbReference type="InterPro" id="IPR023214">
    <property type="entry name" value="HAD_sf"/>
</dbReference>
<evidence type="ECO:0000313" key="4">
    <source>
        <dbReference type="EMBL" id="RZE23700.1"/>
    </source>
</evidence>